<dbReference type="AlphaFoldDB" id="A0A9P1IX18"/>
<dbReference type="Proteomes" id="UP001152747">
    <property type="component" value="Unassembled WGS sequence"/>
</dbReference>
<dbReference type="EMBL" id="CANHGI010000005">
    <property type="protein sequence ID" value="CAI5452777.1"/>
    <property type="molecule type" value="Genomic_DNA"/>
</dbReference>
<protein>
    <submittedName>
        <fullName evidence="2">Uncharacterized protein</fullName>
    </submittedName>
</protein>
<evidence type="ECO:0000313" key="3">
    <source>
        <dbReference type="Proteomes" id="UP001152747"/>
    </source>
</evidence>
<evidence type="ECO:0000256" key="1">
    <source>
        <dbReference type="SAM" id="MobiDB-lite"/>
    </source>
</evidence>
<sequence length="329" mass="38098">MEPNDRFPPNAFLINLDYNTFSLLLADSQAALDRLIQFLDVRIHPSPFGVFIHQITGRSPESIYHYIPNNHGGGFYLSEREIICVLHYQQQRHNRYMLNYHRLLRYRGPQILQLQQLLIQQQQMANNRQVPEVPVRGREEPPIQPLHVEVENIGRSKWKSMNPNGIPIDFELLAKLMLLPNPRQPFPYLAQLPTYPIPQYPSFPPVFPPPDPELFRKIISGVMQSTYTENMKKQYVINYHRWLIQQQLVTELQKMVPKTQAGDQQKQQQQQVPVPVKNIKKQHRDVAGGPQNPIDVEKEHGNVAGSSQNPIDVESEHRVGGSQNPINLE</sequence>
<gene>
    <name evidence="2" type="ORF">CAMP_LOCUS15414</name>
</gene>
<proteinExistence type="predicted"/>
<accession>A0A9P1IX18</accession>
<feature type="region of interest" description="Disordered" evidence="1">
    <location>
        <begin position="260"/>
        <end position="329"/>
    </location>
</feature>
<feature type="compositionally biased region" description="Low complexity" evidence="1">
    <location>
        <begin position="260"/>
        <end position="277"/>
    </location>
</feature>
<reference evidence="2" key="1">
    <citation type="submission" date="2022-11" db="EMBL/GenBank/DDBJ databases">
        <authorList>
            <person name="Kikuchi T."/>
        </authorList>
    </citation>
    <scope>NUCLEOTIDE SEQUENCE</scope>
    <source>
        <strain evidence="2">PS1010</strain>
    </source>
</reference>
<evidence type="ECO:0000313" key="2">
    <source>
        <dbReference type="EMBL" id="CAI5452777.1"/>
    </source>
</evidence>
<keyword evidence="3" id="KW-1185">Reference proteome</keyword>
<organism evidence="2 3">
    <name type="scientific">Caenorhabditis angaria</name>
    <dbReference type="NCBI Taxonomy" id="860376"/>
    <lineage>
        <taxon>Eukaryota</taxon>
        <taxon>Metazoa</taxon>
        <taxon>Ecdysozoa</taxon>
        <taxon>Nematoda</taxon>
        <taxon>Chromadorea</taxon>
        <taxon>Rhabditida</taxon>
        <taxon>Rhabditina</taxon>
        <taxon>Rhabditomorpha</taxon>
        <taxon>Rhabditoidea</taxon>
        <taxon>Rhabditidae</taxon>
        <taxon>Peloderinae</taxon>
        <taxon>Caenorhabditis</taxon>
    </lineage>
</organism>
<name>A0A9P1IX18_9PELO</name>
<comment type="caution">
    <text evidence="2">The sequence shown here is derived from an EMBL/GenBank/DDBJ whole genome shotgun (WGS) entry which is preliminary data.</text>
</comment>